<proteinExistence type="predicted"/>
<organism evidence="1 2">
    <name type="scientific">Dyadobacter fermentans</name>
    <dbReference type="NCBI Taxonomy" id="94254"/>
    <lineage>
        <taxon>Bacteria</taxon>
        <taxon>Pseudomonadati</taxon>
        <taxon>Bacteroidota</taxon>
        <taxon>Cytophagia</taxon>
        <taxon>Cytophagales</taxon>
        <taxon>Spirosomataceae</taxon>
        <taxon>Dyadobacter</taxon>
    </lineage>
</organism>
<reference evidence="1 2" key="1">
    <citation type="submission" date="2023-07" db="EMBL/GenBank/DDBJ databases">
        <title>Sorghum-associated microbial communities from plants grown in Nebraska, USA.</title>
        <authorList>
            <person name="Schachtman D."/>
        </authorList>
    </citation>
    <scope>NUCLEOTIDE SEQUENCE [LARGE SCALE GENOMIC DNA]</scope>
    <source>
        <strain evidence="1 2">BE57</strain>
    </source>
</reference>
<evidence type="ECO:0008006" key="3">
    <source>
        <dbReference type="Google" id="ProtNLM"/>
    </source>
</evidence>
<evidence type="ECO:0000313" key="1">
    <source>
        <dbReference type="EMBL" id="MDR6808925.1"/>
    </source>
</evidence>
<sequence length="187" mass="21702">MGRFLSLLLFALLLYNMMGYSVLYLCEDQYVPTAAGREHIERTAYSRDIVVKVPVSLPYQTDWSVPEPSEGKIRHEGEYYQIRTKQLLNDTLYVYCEYDQNARDRYMELVDHIQNETVSTAPGNTMPKSHAKLLKSFLKEFMTSPKKHVFFVMEWIETTPSATDQYSCPVFETCHAVLTPPPDRLLT</sequence>
<protein>
    <recommendedName>
        <fullName evidence="3">Secreted protein</fullName>
    </recommendedName>
</protein>
<dbReference type="EMBL" id="JAVDTI010000008">
    <property type="protein sequence ID" value="MDR6808925.1"/>
    <property type="molecule type" value="Genomic_DNA"/>
</dbReference>
<dbReference type="Proteomes" id="UP001264980">
    <property type="component" value="Unassembled WGS sequence"/>
</dbReference>
<accession>A0ABU1R7K6</accession>
<evidence type="ECO:0000313" key="2">
    <source>
        <dbReference type="Proteomes" id="UP001264980"/>
    </source>
</evidence>
<gene>
    <name evidence="1" type="ORF">J2W84_005990</name>
</gene>
<name>A0ABU1R7K6_9BACT</name>
<comment type="caution">
    <text evidence="1">The sequence shown here is derived from an EMBL/GenBank/DDBJ whole genome shotgun (WGS) entry which is preliminary data.</text>
</comment>
<dbReference type="RefSeq" id="WP_309991571.1">
    <property type="nucleotide sequence ID" value="NZ_JAVDTI010000008.1"/>
</dbReference>
<keyword evidence="2" id="KW-1185">Reference proteome</keyword>